<feature type="compositionally biased region" description="Polar residues" evidence="1">
    <location>
        <begin position="145"/>
        <end position="160"/>
    </location>
</feature>
<feature type="compositionally biased region" description="Basic and acidic residues" evidence="1">
    <location>
        <begin position="1"/>
        <end position="30"/>
    </location>
</feature>
<dbReference type="Proteomes" id="UP001454036">
    <property type="component" value="Unassembled WGS sequence"/>
</dbReference>
<dbReference type="PANTHER" id="PTHR34686:SF5">
    <property type="entry name" value="OS05G0451300 PROTEIN"/>
    <property type="match status" value="1"/>
</dbReference>
<feature type="region of interest" description="Disordered" evidence="1">
    <location>
        <begin position="1"/>
        <end position="45"/>
    </location>
</feature>
<feature type="compositionally biased region" description="Basic and acidic residues" evidence="1">
    <location>
        <begin position="163"/>
        <end position="175"/>
    </location>
</feature>
<keyword evidence="3" id="KW-1185">Reference proteome</keyword>
<dbReference type="EMBL" id="BAABME010000611">
    <property type="protein sequence ID" value="GAA0144162.1"/>
    <property type="molecule type" value="Genomic_DNA"/>
</dbReference>
<reference evidence="2 3" key="1">
    <citation type="submission" date="2024-01" db="EMBL/GenBank/DDBJ databases">
        <title>The complete chloroplast genome sequence of Lithospermum erythrorhizon: insights into the phylogenetic relationship among Boraginaceae species and the maternal lineages of purple gromwells.</title>
        <authorList>
            <person name="Okada T."/>
            <person name="Watanabe K."/>
        </authorList>
    </citation>
    <scope>NUCLEOTIDE SEQUENCE [LARGE SCALE GENOMIC DNA]</scope>
</reference>
<comment type="caution">
    <text evidence="2">The sequence shown here is derived from an EMBL/GenBank/DDBJ whole genome shotgun (WGS) entry which is preliminary data.</text>
</comment>
<proteinExistence type="predicted"/>
<evidence type="ECO:0000256" key="1">
    <source>
        <dbReference type="SAM" id="MobiDB-lite"/>
    </source>
</evidence>
<dbReference type="AlphaFoldDB" id="A0AAV3P2B5"/>
<sequence>MEHGTRPNRSDVHLTEEEEAKLEKTTREYFDGIAPPRHTKPRRSEYATEYTDNAAFSSGGATTIPEYLEFQRLEDDPQLSFFLLQKLMANNSEVPMEEFVETEYYTDLNHVDKIHHTTGTGFITMENKSINSIKPELNTEHHASSKGNPATNDWTPAATDNTDDFKSHKPSRSDH</sequence>
<feature type="region of interest" description="Disordered" evidence="1">
    <location>
        <begin position="138"/>
        <end position="175"/>
    </location>
</feature>
<protein>
    <submittedName>
        <fullName evidence="2">Uncharacterized protein</fullName>
    </submittedName>
</protein>
<organism evidence="2 3">
    <name type="scientific">Lithospermum erythrorhizon</name>
    <name type="common">Purple gromwell</name>
    <name type="synonym">Lithospermum officinale var. erythrorhizon</name>
    <dbReference type="NCBI Taxonomy" id="34254"/>
    <lineage>
        <taxon>Eukaryota</taxon>
        <taxon>Viridiplantae</taxon>
        <taxon>Streptophyta</taxon>
        <taxon>Embryophyta</taxon>
        <taxon>Tracheophyta</taxon>
        <taxon>Spermatophyta</taxon>
        <taxon>Magnoliopsida</taxon>
        <taxon>eudicotyledons</taxon>
        <taxon>Gunneridae</taxon>
        <taxon>Pentapetalae</taxon>
        <taxon>asterids</taxon>
        <taxon>lamiids</taxon>
        <taxon>Boraginales</taxon>
        <taxon>Boraginaceae</taxon>
        <taxon>Boraginoideae</taxon>
        <taxon>Lithospermeae</taxon>
        <taxon>Lithospermum</taxon>
    </lineage>
</organism>
<gene>
    <name evidence="2" type="ORF">LIER_04678</name>
</gene>
<evidence type="ECO:0000313" key="3">
    <source>
        <dbReference type="Proteomes" id="UP001454036"/>
    </source>
</evidence>
<dbReference type="PANTHER" id="PTHR34686">
    <property type="entry name" value="MATERNAL EFFECT EMBRYO ARREST PROTEIN"/>
    <property type="match status" value="1"/>
</dbReference>
<accession>A0AAV3P2B5</accession>
<evidence type="ECO:0000313" key="2">
    <source>
        <dbReference type="EMBL" id="GAA0144162.1"/>
    </source>
</evidence>
<name>A0AAV3P2B5_LITER</name>